<proteinExistence type="predicted"/>
<evidence type="ECO:0000313" key="1">
    <source>
        <dbReference type="EMBL" id="KAL0574862.1"/>
    </source>
</evidence>
<sequence>MPAEVLSRIAKFLGDPTDLHRLLHVNRRMFKIATPFRYASIHIDMYLTLHRAALMYSSGDPVRRDIYRSAPRKVMLGARSDTPQWEFQRTFELLGTLTAVKSLYIWHLPHLPYGAFAGWISSMSTLDTVEIISSTTQDFMPRYYTPKLPITFPSLTRLHLVDFRWKFIQGNLDQSISSLAHLSSLPSLTSFCVDVRSWTAMARGRWCERLSFPSSVKEIEIIAGPDCTRNDLEDEAWARGIYRALPACADALEKLRVELPYETRAVLETPIRLPRLKVFVGPEGLQRSLILEGPLTVLWVTTSAVVDIARWDSIWPTLGNPSLLHMLRVGSWDTRSLGVAEVLSALPALEELSIFTKTELTKVEFPSSYPLFNLY</sequence>
<reference evidence="1 2" key="1">
    <citation type="submission" date="2024-02" db="EMBL/GenBank/DDBJ databases">
        <title>A draft genome for the cacao thread blight pathogen Marasmius crinis-equi.</title>
        <authorList>
            <person name="Cohen S.P."/>
            <person name="Baruah I.K."/>
            <person name="Amoako-Attah I."/>
            <person name="Bukari Y."/>
            <person name="Meinhardt L.W."/>
            <person name="Bailey B.A."/>
        </authorList>
    </citation>
    <scope>NUCLEOTIDE SEQUENCE [LARGE SCALE GENOMIC DNA]</scope>
    <source>
        <strain evidence="1 2">GH-76</strain>
    </source>
</reference>
<evidence type="ECO:0008006" key="3">
    <source>
        <dbReference type="Google" id="ProtNLM"/>
    </source>
</evidence>
<accession>A0ABR3FHL7</accession>
<dbReference type="Proteomes" id="UP001465976">
    <property type="component" value="Unassembled WGS sequence"/>
</dbReference>
<name>A0ABR3FHL7_9AGAR</name>
<protein>
    <recommendedName>
        <fullName evidence="3">F-box domain-containing protein</fullName>
    </recommendedName>
</protein>
<dbReference type="EMBL" id="JBAHYK010000358">
    <property type="protein sequence ID" value="KAL0574862.1"/>
    <property type="molecule type" value="Genomic_DNA"/>
</dbReference>
<organism evidence="1 2">
    <name type="scientific">Marasmius crinis-equi</name>
    <dbReference type="NCBI Taxonomy" id="585013"/>
    <lineage>
        <taxon>Eukaryota</taxon>
        <taxon>Fungi</taxon>
        <taxon>Dikarya</taxon>
        <taxon>Basidiomycota</taxon>
        <taxon>Agaricomycotina</taxon>
        <taxon>Agaricomycetes</taxon>
        <taxon>Agaricomycetidae</taxon>
        <taxon>Agaricales</taxon>
        <taxon>Marasmiineae</taxon>
        <taxon>Marasmiaceae</taxon>
        <taxon>Marasmius</taxon>
    </lineage>
</organism>
<comment type="caution">
    <text evidence="1">The sequence shown here is derived from an EMBL/GenBank/DDBJ whole genome shotgun (WGS) entry which is preliminary data.</text>
</comment>
<gene>
    <name evidence="1" type="ORF">V5O48_007102</name>
</gene>
<keyword evidence="2" id="KW-1185">Reference proteome</keyword>
<evidence type="ECO:0000313" key="2">
    <source>
        <dbReference type="Proteomes" id="UP001465976"/>
    </source>
</evidence>